<keyword evidence="2" id="KW-0479">Metal-binding</keyword>
<dbReference type="eggNOG" id="COG0535">
    <property type="taxonomic scope" value="Bacteria"/>
</dbReference>
<reference evidence="6 7" key="1">
    <citation type="journal article" date="2014" name="Genome Announc.">
        <title>Draft genome sequences of the altered schaedler flora, a defined bacterial community from gnotobiotic mice.</title>
        <authorList>
            <person name="Wannemuehler M.J."/>
            <person name="Overstreet A.M."/>
            <person name="Ward D.V."/>
            <person name="Phillips G.J."/>
        </authorList>
    </citation>
    <scope>NUCLEOTIDE SEQUENCE [LARGE SCALE GENOMIC DNA]</scope>
    <source>
        <strain evidence="6 7">ASF492</strain>
    </source>
</reference>
<dbReference type="InterPro" id="IPR007197">
    <property type="entry name" value="rSAM"/>
</dbReference>
<feature type="domain" description="Radical SAM core" evidence="5">
    <location>
        <begin position="80"/>
        <end position="306"/>
    </location>
</feature>
<dbReference type="GO" id="GO:0051536">
    <property type="term" value="F:iron-sulfur cluster binding"/>
    <property type="evidence" value="ECO:0007669"/>
    <property type="project" value="UniProtKB-KW"/>
</dbReference>
<proteinExistence type="predicted"/>
<dbReference type="PANTHER" id="PTHR11228">
    <property type="entry name" value="RADICAL SAM DOMAIN PROTEIN"/>
    <property type="match status" value="1"/>
</dbReference>
<organism evidence="6 7">
    <name type="scientific">Eubacterium plexicaudatum ASF492</name>
    <dbReference type="NCBI Taxonomy" id="1235802"/>
    <lineage>
        <taxon>Bacteria</taxon>
        <taxon>Bacillati</taxon>
        <taxon>Bacillota</taxon>
        <taxon>Clostridia</taxon>
        <taxon>Eubacteriales</taxon>
        <taxon>Eubacteriaceae</taxon>
        <taxon>Eubacterium</taxon>
    </lineage>
</organism>
<dbReference type="Proteomes" id="UP000012589">
    <property type="component" value="Unassembled WGS sequence"/>
</dbReference>
<gene>
    <name evidence="6" type="ORF">C823_01238</name>
</gene>
<evidence type="ECO:0000313" key="6">
    <source>
        <dbReference type="EMBL" id="EMZ33957.1"/>
    </source>
</evidence>
<dbReference type="PROSITE" id="PS51918">
    <property type="entry name" value="RADICAL_SAM"/>
    <property type="match status" value="1"/>
</dbReference>
<keyword evidence="7" id="KW-1185">Reference proteome</keyword>
<dbReference type="SFLD" id="SFLDS00029">
    <property type="entry name" value="Radical_SAM"/>
    <property type="match status" value="1"/>
</dbReference>
<dbReference type="InterPro" id="IPR058240">
    <property type="entry name" value="rSAM_sf"/>
</dbReference>
<dbReference type="HOGENOM" id="CLU_723142_0_0_9"/>
<dbReference type="EMBL" id="AQFT01000038">
    <property type="protein sequence ID" value="EMZ33957.1"/>
    <property type="molecule type" value="Genomic_DNA"/>
</dbReference>
<accession>N2AXJ2</accession>
<dbReference type="STRING" id="1235802.C823_01238"/>
<evidence type="ECO:0000256" key="1">
    <source>
        <dbReference type="ARBA" id="ARBA00022691"/>
    </source>
</evidence>
<dbReference type="SUPFAM" id="SSF102114">
    <property type="entry name" value="Radical SAM enzymes"/>
    <property type="match status" value="1"/>
</dbReference>
<dbReference type="SFLD" id="SFLDG01067">
    <property type="entry name" value="SPASM/twitch_domain_containing"/>
    <property type="match status" value="1"/>
</dbReference>
<evidence type="ECO:0000256" key="4">
    <source>
        <dbReference type="ARBA" id="ARBA00023014"/>
    </source>
</evidence>
<dbReference type="PANTHER" id="PTHR11228:SF7">
    <property type="entry name" value="PQQA PEPTIDE CYCLASE"/>
    <property type="match status" value="1"/>
</dbReference>
<dbReference type="Gene3D" id="3.20.20.70">
    <property type="entry name" value="Aldolase class I"/>
    <property type="match status" value="1"/>
</dbReference>
<comment type="caution">
    <text evidence="6">The sequence shown here is derived from an EMBL/GenBank/DDBJ whole genome shotgun (WGS) entry which is preliminary data.</text>
</comment>
<evidence type="ECO:0000256" key="3">
    <source>
        <dbReference type="ARBA" id="ARBA00023004"/>
    </source>
</evidence>
<dbReference type="CDD" id="cd01335">
    <property type="entry name" value="Radical_SAM"/>
    <property type="match status" value="1"/>
</dbReference>
<keyword evidence="1" id="KW-0949">S-adenosyl-L-methionine</keyword>
<keyword evidence="4" id="KW-0411">Iron-sulfur</keyword>
<dbReference type="GO" id="GO:0046872">
    <property type="term" value="F:metal ion binding"/>
    <property type="evidence" value="ECO:0007669"/>
    <property type="project" value="UniProtKB-KW"/>
</dbReference>
<evidence type="ECO:0000313" key="7">
    <source>
        <dbReference type="Proteomes" id="UP000012589"/>
    </source>
</evidence>
<dbReference type="InterPro" id="IPR050377">
    <property type="entry name" value="Radical_SAM_PqqE_MftC-like"/>
</dbReference>
<dbReference type="PATRIC" id="fig|1235802.3.peg.1323"/>
<name>N2AXJ2_9FIRM</name>
<dbReference type="InterPro" id="IPR013785">
    <property type="entry name" value="Aldolase_TIM"/>
</dbReference>
<evidence type="ECO:0000256" key="2">
    <source>
        <dbReference type="ARBA" id="ARBA00022723"/>
    </source>
</evidence>
<evidence type="ECO:0000259" key="5">
    <source>
        <dbReference type="PROSITE" id="PS51918"/>
    </source>
</evidence>
<dbReference type="AlphaFoldDB" id="N2AXJ2"/>
<dbReference type="Pfam" id="PF04055">
    <property type="entry name" value="Radical_SAM"/>
    <property type="match status" value="1"/>
</dbReference>
<dbReference type="GO" id="GO:0003824">
    <property type="term" value="F:catalytic activity"/>
    <property type="evidence" value="ECO:0007669"/>
    <property type="project" value="InterPro"/>
</dbReference>
<sequence>MMRKENIPEKLKPLLKRWEKQEKEFYISPDNLFTYNHHNLKYKGGEDIPLAGWFASNGKADDKYKLSKEDVEDIAQELLKYYKPTKWTLILDWHCNYQCPMCCYHGDGMSDTDYYKDRGGQKKVISKDKAYERIDCLVEYGINSLSIMSMGEILLYPYWKEVSDYAHNKGMDLWTITNGSLWTEDIVKEAANMGYTDIRVSLDTISYETYAKIRSNKKEYFERAMRLPELLMKYGIKVNVHFVEQKENKDEKQEFLEYWKDKKVDSISIAKQFYCENETVKDMYAEMGKEYIEGLCTAFGNMQTLPDGNTHCCCGRMFEATSEERKLESIGCQNVMEDAINNMRTAESEMRKICYRCGMYVPYSDEKIMDGWKIIKNSERETWMKL</sequence>
<protein>
    <recommendedName>
        <fullName evidence="5">Radical SAM core domain-containing protein</fullName>
    </recommendedName>
</protein>
<keyword evidence="3" id="KW-0408">Iron</keyword>